<evidence type="ECO:0000256" key="4">
    <source>
        <dbReference type="ARBA" id="ARBA00022694"/>
    </source>
</evidence>
<feature type="active site" description="Glycyl thioester intermediate; for adenylyltransferase activity" evidence="11">
    <location>
        <position position="223"/>
    </location>
</feature>
<evidence type="ECO:0000256" key="1">
    <source>
        <dbReference type="ARBA" id="ARBA00004514"/>
    </source>
</evidence>
<feature type="domain" description="Rhodanese" evidence="13">
    <location>
        <begin position="331"/>
        <end position="434"/>
    </location>
</feature>
<feature type="binding site" evidence="11">
    <location>
        <position position="76"/>
    </location>
    <ligand>
        <name>ATP</name>
        <dbReference type="ChEBI" id="CHEBI:30616"/>
    </ligand>
</feature>
<gene>
    <name evidence="14" type="ORF">PV327_002554</name>
</gene>
<dbReference type="InterPro" id="IPR035985">
    <property type="entry name" value="Ubiquitin-activating_enz"/>
</dbReference>
<evidence type="ECO:0000256" key="12">
    <source>
        <dbReference type="SAM" id="Coils"/>
    </source>
</evidence>
<keyword evidence="10 11" id="KW-0511">Multifunctional enzyme</keyword>
<dbReference type="FunFam" id="3.40.250.10:FF:000014">
    <property type="entry name" value="Adenylyltransferase and sulfurtransferase MOCS3"/>
    <property type="match status" value="1"/>
</dbReference>
<accession>A0AA39FFX2</accession>
<feature type="binding site" evidence="11">
    <location>
        <begin position="104"/>
        <end position="108"/>
    </location>
    <ligand>
        <name>ATP</name>
        <dbReference type="ChEBI" id="CHEBI:30616"/>
    </ligand>
</feature>
<keyword evidence="2 11" id="KW-0963">Cytoplasm</keyword>
<dbReference type="GO" id="GO:0005829">
    <property type="term" value="C:cytosol"/>
    <property type="evidence" value="ECO:0007669"/>
    <property type="project" value="UniProtKB-SubCell"/>
</dbReference>
<dbReference type="GO" id="GO:0005524">
    <property type="term" value="F:ATP binding"/>
    <property type="evidence" value="ECO:0007669"/>
    <property type="project" value="UniProtKB-KW"/>
</dbReference>
<organism evidence="14 15">
    <name type="scientific">Microctonus hyperodae</name>
    <name type="common">Parasitoid wasp</name>
    <dbReference type="NCBI Taxonomy" id="165561"/>
    <lineage>
        <taxon>Eukaryota</taxon>
        <taxon>Metazoa</taxon>
        <taxon>Ecdysozoa</taxon>
        <taxon>Arthropoda</taxon>
        <taxon>Hexapoda</taxon>
        <taxon>Insecta</taxon>
        <taxon>Pterygota</taxon>
        <taxon>Neoptera</taxon>
        <taxon>Endopterygota</taxon>
        <taxon>Hymenoptera</taxon>
        <taxon>Apocrita</taxon>
        <taxon>Ichneumonoidea</taxon>
        <taxon>Braconidae</taxon>
        <taxon>Euphorinae</taxon>
        <taxon>Microctonus</taxon>
    </lineage>
</organism>
<keyword evidence="5 11" id="KW-0479">Metal-binding</keyword>
<feature type="binding site" evidence="11">
    <location>
        <position position="121"/>
    </location>
    <ligand>
        <name>ATP</name>
        <dbReference type="ChEBI" id="CHEBI:30616"/>
    </ligand>
</feature>
<dbReference type="HAMAP" id="MF_03049">
    <property type="entry name" value="MOCS3_Uba4"/>
    <property type="match status" value="1"/>
</dbReference>
<name>A0AA39FFX2_MICHY</name>
<evidence type="ECO:0000313" key="15">
    <source>
        <dbReference type="Proteomes" id="UP001168972"/>
    </source>
</evidence>
<protein>
    <recommendedName>
        <fullName evidence="11">Adenylyltransferase and sulfurtransferase MOCS3 homolog</fullName>
    </recommendedName>
    <alternativeName>
        <fullName evidence="11">UBA4 homolog</fullName>
    </alternativeName>
    <alternativeName>
        <fullName evidence="11">Ubiquitin-like protein activator 4 homolog</fullName>
    </alternativeName>
    <domain>
        <recommendedName>
            <fullName evidence="11">Adenylyltransferase</fullName>
            <ecNumber evidence="11">2.7.7.-</ecNumber>
        </recommendedName>
    </domain>
    <domain>
        <recommendedName>
            <fullName evidence="11">Sulfurtransferase</fullName>
            <ecNumber evidence="11">2.8.1.-</ecNumber>
        </recommendedName>
    </domain>
</protein>
<keyword evidence="6 11" id="KW-0547">Nucleotide-binding</keyword>
<feature type="binding site" evidence="11">
    <location>
        <position position="281"/>
    </location>
    <ligand>
        <name>Zn(2+)</name>
        <dbReference type="ChEBI" id="CHEBI:29105"/>
    </ligand>
</feature>
<feature type="binding site" evidence="11">
    <location>
        <position position="97"/>
    </location>
    <ligand>
        <name>ATP</name>
        <dbReference type="ChEBI" id="CHEBI:30616"/>
    </ligand>
</feature>
<dbReference type="PANTHER" id="PTHR10953">
    <property type="entry name" value="UBIQUITIN-ACTIVATING ENZYME E1"/>
    <property type="match status" value="1"/>
</dbReference>
<dbReference type="GO" id="GO:0032447">
    <property type="term" value="P:protein urmylation"/>
    <property type="evidence" value="ECO:0007669"/>
    <property type="project" value="TreeGrafter"/>
</dbReference>
<dbReference type="Gene3D" id="3.40.250.10">
    <property type="entry name" value="Rhodanese-like domain"/>
    <property type="match status" value="1"/>
</dbReference>
<feature type="binding site" evidence="11">
    <location>
        <begin position="165"/>
        <end position="166"/>
    </location>
    <ligand>
        <name>ATP</name>
        <dbReference type="ChEBI" id="CHEBI:30616"/>
    </ligand>
</feature>
<dbReference type="Gene3D" id="3.40.50.720">
    <property type="entry name" value="NAD(P)-binding Rossmann-like Domain"/>
    <property type="match status" value="1"/>
</dbReference>
<feature type="binding site" evidence="11">
    <location>
        <position position="206"/>
    </location>
    <ligand>
        <name>Zn(2+)</name>
        <dbReference type="ChEBI" id="CHEBI:29105"/>
    </ligand>
</feature>
<dbReference type="GO" id="GO:0046872">
    <property type="term" value="F:metal ion binding"/>
    <property type="evidence" value="ECO:0007669"/>
    <property type="project" value="UniProtKB-KW"/>
</dbReference>
<sequence>MSEEELIREIDELRIILKAKEDNLENLRQQRKILQKNGLNNNEISRYSRQILIPEIGVQGQLKIKNSSVLIVGAGGLGCPAALYLAGAGIGHIGIVDYDTVEINNLHRQLLYTINDIGVTKVDAAAERLKKLNNNIRITPYKIQLDSKNASDIIKQYDVIIDATDNVPTRYLLNDSCVFNNKPLISGSALKMEGQLTVYNINNGPCYRCIFPVPPPPETVTNCGDGGVLGAAVGTIGVLQALEAIKIILNMPGILTGRLMLFDGLEATFRTVRLRQKKVNCDICGDNPTINELLDYEQFCGSKANDKNPNLNILKNDERITVEEYQDIKDSSEPHLLIDVRSSEEFQICHLENSTNIPYVEITKQGGLEITKKFITEKLRENNDANIYILCRRGNDSQKVTKLLKESLNDTAIRIKDIVGGIHSWTQKIDSTFPIY</sequence>
<keyword evidence="3 11" id="KW-0808">Transferase</keyword>
<dbReference type="NCBIfam" id="NF004281">
    <property type="entry name" value="PRK05690.1"/>
    <property type="match status" value="1"/>
</dbReference>
<dbReference type="GO" id="GO:0004792">
    <property type="term" value="F:thiosulfate-cyanide sulfurtransferase activity"/>
    <property type="evidence" value="ECO:0007669"/>
    <property type="project" value="TreeGrafter"/>
</dbReference>
<evidence type="ECO:0000256" key="5">
    <source>
        <dbReference type="ARBA" id="ARBA00022723"/>
    </source>
</evidence>
<evidence type="ECO:0000256" key="6">
    <source>
        <dbReference type="ARBA" id="ARBA00022741"/>
    </source>
</evidence>
<evidence type="ECO:0000256" key="2">
    <source>
        <dbReference type="ARBA" id="ARBA00022490"/>
    </source>
</evidence>
<keyword evidence="4 11" id="KW-0819">tRNA processing</keyword>
<dbReference type="EMBL" id="JAQQBR010001831">
    <property type="protein sequence ID" value="KAK0168785.1"/>
    <property type="molecule type" value="Genomic_DNA"/>
</dbReference>
<dbReference type="PANTHER" id="PTHR10953:SF102">
    <property type="entry name" value="ADENYLYLTRANSFERASE AND SULFURTRANSFERASE MOCS3"/>
    <property type="match status" value="1"/>
</dbReference>
<dbReference type="Pfam" id="PF00899">
    <property type="entry name" value="ThiF"/>
    <property type="match status" value="1"/>
</dbReference>
<feature type="coiled-coil region" evidence="12">
    <location>
        <begin position="3"/>
        <end position="37"/>
    </location>
</feature>
<keyword evidence="8 11" id="KW-0067">ATP-binding</keyword>
<evidence type="ECO:0000256" key="3">
    <source>
        <dbReference type="ARBA" id="ARBA00022679"/>
    </source>
</evidence>
<dbReference type="SUPFAM" id="SSF69572">
    <property type="entry name" value="Activating enzymes of the ubiquitin-like proteins"/>
    <property type="match status" value="1"/>
</dbReference>
<dbReference type="EC" id="2.7.7.-" evidence="11"/>
<dbReference type="GO" id="GO:0002143">
    <property type="term" value="P:tRNA wobble position uridine thiolation"/>
    <property type="evidence" value="ECO:0007669"/>
    <property type="project" value="InterPro"/>
</dbReference>
<dbReference type="InterPro" id="IPR001763">
    <property type="entry name" value="Rhodanese-like_dom"/>
</dbReference>
<dbReference type="InterPro" id="IPR000594">
    <property type="entry name" value="ThiF_NAD_FAD-bd"/>
</dbReference>
<dbReference type="Pfam" id="PF00581">
    <property type="entry name" value="Rhodanese"/>
    <property type="match status" value="1"/>
</dbReference>
<evidence type="ECO:0000256" key="9">
    <source>
        <dbReference type="ARBA" id="ARBA00023150"/>
    </source>
</evidence>
<dbReference type="GO" id="GO:0042292">
    <property type="term" value="F:URM1 activating enzyme activity"/>
    <property type="evidence" value="ECO:0007669"/>
    <property type="project" value="TreeGrafter"/>
</dbReference>
<proteinExistence type="inferred from homology"/>
<comment type="cofactor">
    <cofactor evidence="11">
        <name>Zn(2+)</name>
        <dbReference type="ChEBI" id="CHEBI:29105"/>
    </cofactor>
    <text evidence="11">Binds 1 zinc ion per subunit.</text>
</comment>
<dbReference type="SMART" id="SM00450">
    <property type="entry name" value="RHOD"/>
    <property type="match status" value="1"/>
</dbReference>
<dbReference type="Proteomes" id="UP001168972">
    <property type="component" value="Unassembled WGS sequence"/>
</dbReference>
<evidence type="ECO:0000256" key="11">
    <source>
        <dbReference type="HAMAP-Rule" id="MF_03049"/>
    </source>
</evidence>
<comment type="pathway">
    <text evidence="11">tRNA modification; 5-methoxycarbonylmethyl-2-thiouridine-tRNA biosynthesis.</text>
</comment>
<dbReference type="PROSITE" id="PS50206">
    <property type="entry name" value="RHODANESE_3"/>
    <property type="match status" value="1"/>
</dbReference>
<feature type="active site" description="Cysteine persulfide intermediate; for sulfurtransferase activity" evidence="11">
    <location>
        <position position="391"/>
    </location>
</feature>
<comment type="similarity">
    <text evidence="11">In the N-terminal section; belongs to the HesA/MoeB/ThiF family. UBA4 subfamily.</text>
</comment>
<evidence type="ECO:0000313" key="14">
    <source>
        <dbReference type="EMBL" id="KAK0168785.1"/>
    </source>
</evidence>
<keyword evidence="7 11" id="KW-0862">Zinc</keyword>
<evidence type="ECO:0000259" key="13">
    <source>
        <dbReference type="PROSITE" id="PS50206"/>
    </source>
</evidence>
<comment type="caution">
    <text evidence="14">The sequence shown here is derived from an EMBL/GenBank/DDBJ whole genome shotgun (WGS) entry which is preliminary data.</text>
</comment>
<comment type="subcellular location">
    <subcellularLocation>
        <location evidence="1">Cytoplasm</location>
        <location evidence="1">Cytosol</location>
    </subcellularLocation>
</comment>
<keyword evidence="9 11" id="KW-0501">Molybdenum cofactor biosynthesis</keyword>
<dbReference type="InterPro" id="IPR028885">
    <property type="entry name" value="MOCS3/Uba4"/>
</dbReference>
<dbReference type="GO" id="GO:0006777">
    <property type="term" value="P:Mo-molybdopterin cofactor biosynthetic process"/>
    <property type="evidence" value="ECO:0007669"/>
    <property type="project" value="UniProtKB-UniRule"/>
</dbReference>
<dbReference type="FunFam" id="3.40.50.720:FF:000033">
    <property type="entry name" value="Adenylyltransferase and sulfurtransferase MOCS3"/>
    <property type="match status" value="1"/>
</dbReference>
<evidence type="ECO:0000256" key="10">
    <source>
        <dbReference type="ARBA" id="ARBA00023268"/>
    </source>
</evidence>
<evidence type="ECO:0000256" key="7">
    <source>
        <dbReference type="ARBA" id="ARBA00022833"/>
    </source>
</evidence>
<reference evidence="14" key="1">
    <citation type="journal article" date="2023" name="bioRxiv">
        <title>Scaffold-level genome assemblies of two parasitoid biocontrol wasps reveal the parthenogenesis mechanism and an associated novel virus.</title>
        <authorList>
            <person name="Inwood S."/>
            <person name="Skelly J."/>
            <person name="Guhlin J."/>
            <person name="Harrop T."/>
            <person name="Goldson S."/>
            <person name="Dearden P."/>
        </authorList>
    </citation>
    <scope>NUCLEOTIDE SEQUENCE</scope>
    <source>
        <strain evidence="14">Lincoln</strain>
        <tissue evidence="14">Whole body</tissue>
    </source>
</reference>
<dbReference type="InterPro" id="IPR045886">
    <property type="entry name" value="ThiF/MoeB/HesA"/>
</dbReference>
<reference evidence="14" key="2">
    <citation type="submission" date="2023-03" db="EMBL/GenBank/DDBJ databases">
        <authorList>
            <person name="Inwood S.N."/>
            <person name="Skelly J.G."/>
            <person name="Guhlin J."/>
            <person name="Harrop T.W.R."/>
            <person name="Goldson S.G."/>
            <person name="Dearden P.K."/>
        </authorList>
    </citation>
    <scope>NUCLEOTIDE SEQUENCE</scope>
    <source>
        <strain evidence="14">Lincoln</strain>
        <tissue evidence="14">Whole body</tissue>
    </source>
</reference>
<feature type="binding site" evidence="11">
    <location>
        <position position="284"/>
    </location>
    <ligand>
        <name>Zn(2+)</name>
        <dbReference type="ChEBI" id="CHEBI:29105"/>
    </ligand>
</feature>
<feature type="binding site" evidence="11">
    <location>
        <position position="209"/>
    </location>
    <ligand>
        <name>Zn(2+)</name>
        <dbReference type="ChEBI" id="CHEBI:29105"/>
    </ligand>
</feature>
<dbReference type="CDD" id="cd00757">
    <property type="entry name" value="ThiF_MoeB_HesA_family"/>
    <property type="match status" value="1"/>
</dbReference>
<dbReference type="EC" id="2.8.1.-" evidence="11"/>
<dbReference type="InterPro" id="IPR036873">
    <property type="entry name" value="Rhodanese-like_dom_sf"/>
</dbReference>
<comment type="function">
    <text evidence="11">Plays a central role in 2-thiolation of mcm(5)S(2)U at tRNA wobble positions of cytosolic tRNA(Lys), tRNA(Glu) and tRNA(Gln). Acts by mediating the C-terminal thiocarboxylation of the sulfur carrier URM1. Its N-terminus first activates URM1 as acyl-adenylate (-COAMP), then the persulfide sulfur on the catalytic cysteine is transferred to URM1 to form thiocarboxylation (-COSH) of its C-terminus. The reaction probably involves hydrogen sulfide that is generated from the persulfide intermediate and that acts as nucleophile towards URM1. Subsequently, a transient disulfide bond is formed. Does not use thiosulfate as sulfur donor; NFS1 probably acting as a sulfur donor for thiocarboxylation reactions.</text>
</comment>
<keyword evidence="15" id="KW-1185">Reference proteome</keyword>
<evidence type="ECO:0000256" key="8">
    <source>
        <dbReference type="ARBA" id="ARBA00022840"/>
    </source>
</evidence>
<dbReference type="GO" id="GO:0070566">
    <property type="term" value="F:adenylyltransferase activity"/>
    <property type="evidence" value="ECO:0007669"/>
    <property type="project" value="InterPro"/>
</dbReference>
<keyword evidence="12" id="KW-0175">Coiled coil</keyword>
<dbReference type="AlphaFoldDB" id="A0AA39FFX2"/>